<dbReference type="InterPro" id="IPR000962">
    <property type="entry name" value="Znf_DskA_TraR"/>
</dbReference>
<dbReference type="NCBIfam" id="NF008243">
    <property type="entry name" value="PRK11019.1"/>
    <property type="match status" value="1"/>
</dbReference>
<dbReference type="GeneID" id="77941827"/>
<evidence type="ECO:0000256" key="2">
    <source>
        <dbReference type="ARBA" id="ARBA00022771"/>
    </source>
</evidence>
<gene>
    <name evidence="6" type="primary">ybiI</name>
    <name evidence="6" type="ORF">EHEKIMEA_00035</name>
</gene>
<dbReference type="Proteomes" id="UP000832072">
    <property type="component" value="Segment"/>
</dbReference>
<evidence type="ECO:0000313" key="6">
    <source>
        <dbReference type="EMBL" id="UNY46942.1"/>
    </source>
</evidence>
<dbReference type="GO" id="GO:1900378">
    <property type="term" value="P:positive regulation of secondary metabolite biosynthetic process"/>
    <property type="evidence" value="ECO:0007669"/>
    <property type="project" value="TreeGrafter"/>
</dbReference>
<evidence type="ECO:0000259" key="5">
    <source>
        <dbReference type="Pfam" id="PF01258"/>
    </source>
</evidence>
<dbReference type="PANTHER" id="PTHR38777:SF1">
    <property type="entry name" value="DNAK SUPPRESSOR PROTEIN"/>
    <property type="match status" value="1"/>
</dbReference>
<dbReference type="SUPFAM" id="SSF57716">
    <property type="entry name" value="Glucocorticoid receptor-like (DNA-binding domain)"/>
    <property type="match status" value="1"/>
</dbReference>
<proteinExistence type="predicted"/>
<dbReference type="KEGG" id="vg:77941827"/>
<dbReference type="PROSITE" id="PS51128">
    <property type="entry name" value="ZF_DKSA_2"/>
    <property type="match status" value="1"/>
</dbReference>
<feature type="zinc finger region" description="dksA C4-type" evidence="4">
    <location>
        <begin position="40"/>
        <end position="64"/>
    </location>
</feature>
<keyword evidence="3" id="KW-0862">Zinc</keyword>
<keyword evidence="7" id="KW-1185">Reference proteome</keyword>
<sequence length="87" mass="9996">MAVGFGNVDNFQETIQATVDNAIDFARSQLYKFKESLEFCLDCDEEIPEARRKALTGVCYCVQCQSKHEVTQTSYYNRRGSKDSQLR</sequence>
<evidence type="ECO:0000256" key="1">
    <source>
        <dbReference type="ARBA" id="ARBA00022723"/>
    </source>
</evidence>
<keyword evidence="2" id="KW-0863">Zinc-finger</keyword>
<evidence type="ECO:0000256" key="3">
    <source>
        <dbReference type="ARBA" id="ARBA00022833"/>
    </source>
</evidence>
<reference evidence="6 7" key="1">
    <citation type="submission" date="2022-02" db="EMBL/GenBank/DDBJ databases">
        <authorList>
            <person name="Tian F."/>
            <person name="Li J."/>
            <person name="Li F."/>
            <person name="Tong Y."/>
        </authorList>
    </citation>
    <scope>NUCLEOTIDE SEQUENCE [LARGE SCALE GENOMIC DNA]</scope>
</reference>
<accession>A0AAE9K560</accession>
<evidence type="ECO:0000313" key="7">
    <source>
        <dbReference type="Proteomes" id="UP000832072"/>
    </source>
</evidence>
<protein>
    <recommendedName>
        <fullName evidence="5">Zinc finger DksA/TraR C4-type domain-containing protein</fullName>
    </recommendedName>
</protein>
<dbReference type="GO" id="GO:0008270">
    <property type="term" value="F:zinc ion binding"/>
    <property type="evidence" value="ECO:0007669"/>
    <property type="project" value="UniProtKB-KW"/>
</dbReference>
<dbReference type="PANTHER" id="PTHR38777">
    <property type="entry name" value="FELS-2 PROPHAGE PROTEIN"/>
    <property type="match status" value="1"/>
</dbReference>
<name>A0AAE9K560_9CAUD</name>
<dbReference type="EMBL" id="OM638103">
    <property type="protein sequence ID" value="UNY46942.1"/>
    <property type="molecule type" value="Genomic_DNA"/>
</dbReference>
<keyword evidence="1" id="KW-0479">Metal-binding</keyword>
<evidence type="ECO:0000256" key="4">
    <source>
        <dbReference type="PROSITE-ProRule" id="PRU00510"/>
    </source>
</evidence>
<feature type="domain" description="Zinc finger DksA/TraR C4-type" evidence="5">
    <location>
        <begin position="37"/>
        <end position="69"/>
    </location>
</feature>
<organism evidence="6 7">
    <name type="scientific">Cronobacter phage LPCS28</name>
    <dbReference type="NCBI Taxonomy" id="2924885"/>
    <lineage>
        <taxon>Viruses</taxon>
        <taxon>Duplodnaviria</taxon>
        <taxon>Heunggongvirae</taxon>
        <taxon>Uroviricota</taxon>
        <taxon>Caudoviricetes</taxon>
        <taxon>Pantevenvirales</taxon>
        <taxon>Straboviridae</taxon>
        <taxon>Nanhuvirus</taxon>
        <taxon>Nanhuvirus LPCS28</taxon>
    </lineage>
</organism>
<dbReference type="Gene3D" id="1.20.120.910">
    <property type="entry name" value="DksA, coiled-coil domain"/>
    <property type="match status" value="1"/>
</dbReference>
<dbReference type="Pfam" id="PF01258">
    <property type="entry name" value="zf-dskA_traR"/>
    <property type="match status" value="1"/>
</dbReference>
<dbReference type="RefSeq" id="YP_010665753.1">
    <property type="nucleotide sequence ID" value="NC_070937.1"/>
</dbReference>